<dbReference type="PANTHER" id="PTHR45631:SF209">
    <property type="entry name" value="PROTEIN KINASE DOMAIN-CONTAINING PROTEIN"/>
    <property type="match status" value="1"/>
</dbReference>
<reference evidence="3" key="1">
    <citation type="submission" date="2016-06" db="EMBL/GenBank/DDBJ databases">
        <title>Parallel loss of symbiosis genes in relatives of nitrogen-fixing non-legume Parasponia.</title>
        <authorList>
            <person name="Van Velzen R."/>
            <person name="Holmer R."/>
            <person name="Bu F."/>
            <person name="Rutten L."/>
            <person name="Van Zeijl A."/>
            <person name="Liu W."/>
            <person name="Santuari L."/>
            <person name="Cao Q."/>
            <person name="Sharma T."/>
            <person name="Shen D."/>
            <person name="Roswanjaya Y."/>
            <person name="Wardhani T."/>
            <person name="Kalhor M.S."/>
            <person name="Jansen J."/>
            <person name="Van den Hoogen J."/>
            <person name="Gungor B."/>
            <person name="Hartog M."/>
            <person name="Hontelez J."/>
            <person name="Verver J."/>
            <person name="Yang W.-C."/>
            <person name="Schijlen E."/>
            <person name="Repin R."/>
            <person name="Schilthuizen M."/>
            <person name="Schranz E."/>
            <person name="Heidstra R."/>
            <person name="Miyata K."/>
            <person name="Fedorova E."/>
            <person name="Kohlen W."/>
            <person name="Bisseling T."/>
            <person name="Smit S."/>
            <person name="Geurts R."/>
        </authorList>
    </citation>
    <scope>NUCLEOTIDE SEQUENCE [LARGE SCALE GENOMIC DNA]</scope>
    <source>
        <strain evidence="3">cv. WU1-14</strain>
    </source>
</reference>
<keyword evidence="3" id="KW-1185">Reference proteome</keyword>
<dbReference type="InterPro" id="IPR001245">
    <property type="entry name" value="Ser-Thr/Tyr_kinase_cat_dom"/>
</dbReference>
<dbReference type="OrthoDB" id="1924358at2759"/>
<dbReference type="PROSITE" id="PS50011">
    <property type="entry name" value="PROTEIN_KINASE_DOM"/>
    <property type="match status" value="1"/>
</dbReference>
<evidence type="ECO:0000259" key="1">
    <source>
        <dbReference type="PROSITE" id="PS50011"/>
    </source>
</evidence>
<protein>
    <submittedName>
        <fullName evidence="2">Tyrosine-protein kinase</fullName>
    </submittedName>
</protein>
<name>A0A2P5ASY4_PARAD</name>
<organism evidence="2 3">
    <name type="scientific">Parasponia andersonii</name>
    <name type="common">Sponia andersonii</name>
    <dbReference type="NCBI Taxonomy" id="3476"/>
    <lineage>
        <taxon>Eukaryota</taxon>
        <taxon>Viridiplantae</taxon>
        <taxon>Streptophyta</taxon>
        <taxon>Embryophyta</taxon>
        <taxon>Tracheophyta</taxon>
        <taxon>Spermatophyta</taxon>
        <taxon>Magnoliopsida</taxon>
        <taxon>eudicotyledons</taxon>
        <taxon>Gunneridae</taxon>
        <taxon>Pentapetalae</taxon>
        <taxon>rosids</taxon>
        <taxon>fabids</taxon>
        <taxon>Rosales</taxon>
        <taxon>Cannabaceae</taxon>
        <taxon>Parasponia</taxon>
    </lineage>
</organism>
<gene>
    <name evidence="2" type="ORF">PanWU01x14_303480</name>
</gene>
<dbReference type="InterPro" id="IPR011009">
    <property type="entry name" value="Kinase-like_dom_sf"/>
</dbReference>
<comment type="caution">
    <text evidence="2">The sequence shown here is derived from an EMBL/GenBank/DDBJ whole genome shotgun (WGS) entry which is preliminary data.</text>
</comment>
<dbReference type="Gene3D" id="1.10.510.10">
    <property type="entry name" value="Transferase(Phosphotransferase) domain 1"/>
    <property type="match status" value="1"/>
</dbReference>
<dbReference type="GO" id="GO:0004672">
    <property type="term" value="F:protein kinase activity"/>
    <property type="evidence" value="ECO:0007669"/>
    <property type="project" value="InterPro"/>
</dbReference>
<dbReference type="Pfam" id="PF07714">
    <property type="entry name" value="PK_Tyr_Ser-Thr"/>
    <property type="match status" value="1"/>
</dbReference>
<dbReference type="Proteomes" id="UP000237105">
    <property type="component" value="Unassembled WGS sequence"/>
</dbReference>
<keyword evidence="2" id="KW-0808">Transferase</keyword>
<keyword evidence="2" id="KW-0418">Kinase</keyword>
<accession>A0A2P5ASY4</accession>
<dbReference type="PANTHER" id="PTHR45631">
    <property type="entry name" value="OS07G0107800 PROTEIN-RELATED"/>
    <property type="match status" value="1"/>
</dbReference>
<dbReference type="SUPFAM" id="SSF56112">
    <property type="entry name" value="Protein kinase-like (PK-like)"/>
    <property type="match status" value="1"/>
</dbReference>
<proteinExistence type="predicted"/>
<dbReference type="GO" id="GO:0005524">
    <property type="term" value="F:ATP binding"/>
    <property type="evidence" value="ECO:0007669"/>
    <property type="project" value="InterPro"/>
</dbReference>
<evidence type="ECO:0000313" key="2">
    <source>
        <dbReference type="EMBL" id="PON39648.1"/>
    </source>
</evidence>
<dbReference type="InterPro" id="IPR000719">
    <property type="entry name" value="Prot_kinase_dom"/>
</dbReference>
<feature type="domain" description="Protein kinase" evidence="1">
    <location>
        <begin position="37"/>
        <end position="145"/>
    </location>
</feature>
<evidence type="ECO:0000313" key="3">
    <source>
        <dbReference type="Proteomes" id="UP000237105"/>
    </source>
</evidence>
<sequence length="145" mass="16702">MVFTVETVDLKSNEEDESFIVTRKQRFSYSEIRRMTNNFQRVLGQDGFEKVYHGYLNGNDVAVKMLSSSPVQGHRQFLVELKLLFRVHYKSLTTLVGYCNEGFGNVLVYEYMAMGNLRSYLSGSSRRNILSLEDRLRIAIDIALG</sequence>
<dbReference type="AlphaFoldDB" id="A0A2P5ASY4"/>
<dbReference type="EMBL" id="JXTB01000459">
    <property type="protein sequence ID" value="PON39648.1"/>
    <property type="molecule type" value="Genomic_DNA"/>
</dbReference>